<evidence type="ECO:0000313" key="1">
    <source>
        <dbReference type="EMBL" id="MFG1705255.1"/>
    </source>
</evidence>
<comment type="caution">
    <text evidence="1">The sequence shown here is derived from an EMBL/GenBank/DDBJ whole genome shotgun (WGS) entry which is preliminary data.</text>
</comment>
<accession>A0ABW7AG03</accession>
<sequence>MTMRSSYGGSIPTAAALAAAVVALARVAFEGVGGLLTLGARASFERDARKVMEAARG</sequence>
<proteinExistence type="predicted"/>
<gene>
    <name evidence="1" type="ORF">ACFLIM_18875</name>
</gene>
<dbReference type="Proteomes" id="UP001603978">
    <property type="component" value="Unassembled WGS sequence"/>
</dbReference>
<dbReference type="RefSeq" id="WP_393167105.1">
    <property type="nucleotide sequence ID" value="NZ_JBICRM010000010.1"/>
</dbReference>
<keyword evidence="2" id="KW-1185">Reference proteome</keyword>
<evidence type="ECO:0000313" key="2">
    <source>
        <dbReference type="Proteomes" id="UP001603978"/>
    </source>
</evidence>
<organism evidence="1 2">
    <name type="scientific">Nonomuraea marmarensis</name>
    <dbReference type="NCBI Taxonomy" id="3351344"/>
    <lineage>
        <taxon>Bacteria</taxon>
        <taxon>Bacillati</taxon>
        <taxon>Actinomycetota</taxon>
        <taxon>Actinomycetes</taxon>
        <taxon>Streptosporangiales</taxon>
        <taxon>Streptosporangiaceae</taxon>
        <taxon>Nonomuraea</taxon>
    </lineage>
</organism>
<name>A0ABW7AG03_9ACTN</name>
<dbReference type="EMBL" id="JBICRM010000010">
    <property type="protein sequence ID" value="MFG1705255.1"/>
    <property type="molecule type" value="Genomic_DNA"/>
</dbReference>
<reference evidence="1 2" key="1">
    <citation type="submission" date="2024-10" db="EMBL/GenBank/DDBJ databases">
        <authorList>
            <person name="Topkara A.R."/>
            <person name="Saygin H."/>
        </authorList>
    </citation>
    <scope>NUCLEOTIDE SEQUENCE [LARGE SCALE GENOMIC DNA]</scope>
    <source>
        <strain evidence="1 2">M3C6</strain>
    </source>
</reference>
<protein>
    <submittedName>
        <fullName evidence="1">Uncharacterized protein</fullName>
    </submittedName>
</protein>